<dbReference type="SUPFAM" id="SSF54117">
    <property type="entry name" value="Interleukin 8-like chemokines"/>
    <property type="match status" value="1"/>
</dbReference>
<gene>
    <name evidence="10" type="ORF">SKAU_G00198290</name>
</gene>
<dbReference type="InterPro" id="IPR036048">
    <property type="entry name" value="Interleukin_8-like_sf"/>
</dbReference>
<evidence type="ECO:0000313" key="11">
    <source>
        <dbReference type="Proteomes" id="UP001152622"/>
    </source>
</evidence>
<dbReference type="PANTHER" id="PTHR12015:SF108">
    <property type="entry name" value="C-C MOTIF CHEMOKINE 20"/>
    <property type="match status" value="1"/>
</dbReference>
<evidence type="ECO:0000256" key="4">
    <source>
        <dbReference type="ARBA" id="ARBA00022525"/>
    </source>
</evidence>
<keyword evidence="3" id="KW-0202">Cytokine</keyword>
<accession>A0A9Q1FFB4</accession>
<dbReference type="Pfam" id="PF00048">
    <property type="entry name" value="IL8"/>
    <property type="match status" value="1"/>
</dbReference>
<evidence type="ECO:0000256" key="8">
    <source>
        <dbReference type="SAM" id="SignalP"/>
    </source>
</evidence>
<dbReference type="OrthoDB" id="8870994at2759"/>
<evidence type="ECO:0000256" key="3">
    <source>
        <dbReference type="ARBA" id="ARBA00022514"/>
    </source>
</evidence>
<comment type="subcellular location">
    <subcellularLocation>
        <location evidence="1">Secreted</location>
    </subcellularLocation>
</comment>
<reference evidence="10" key="1">
    <citation type="journal article" date="2023" name="Science">
        <title>Genome structures resolve the early diversification of teleost fishes.</title>
        <authorList>
            <person name="Parey E."/>
            <person name="Louis A."/>
            <person name="Montfort J."/>
            <person name="Bouchez O."/>
            <person name="Roques C."/>
            <person name="Iampietro C."/>
            <person name="Lluch J."/>
            <person name="Castinel A."/>
            <person name="Donnadieu C."/>
            <person name="Desvignes T."/>
            <person name="Floi Bucao C."/>
            <person name="Jouanno E."/>
            <person name="Wen M."/>
            <person name="Mejri S."/>
            <person name="Dirks R."/>
            <person name="Jansen H."/>
            <person name="Henkel C."/>
            <person name="Chen W.J."/>
            <person name="Zahm M."/>
            <person name="Cabau C."/>
            <person name="Klopp C."/>
            <person name="Thompson A.W."/>
            <person name="Robinson-Rechavi M."/>
            <person name="Braasch I."/>
            <person name="Lecointre G."/>
            <person name="Bobe J."/>
            <person name="Postlethwait J.H."/>
            <person name="Berthelot C."/>
            <person name="Roest Crollius H."/>
            <person name="Guiguen Y."/>
        </authorList>
    </citation>
    <scope>NUCLEOTIDE SEQUENCE</scope>
    <source>
        <strain evidence="10">WJC10195</strain>
    </source>
</reference>
<protein>
    <recommendedName>
        <fullName evidence="9">Chemokine interleukin-8-like domain-containing protein</fullName>
    </recommendedName>
</protein>
<dbReference type="EMBL" id="JAINUF010000006">
    <property type="protein sequence ID" value="KAJ8357035.1"/>
    <property type="molecule type" value="Genomic_DNA"/>
</dbReference>
<keyword evidence="11" id="KW-1185">Reference proteome</keyword>
<evidence type="ECO:0000259" key="9">
    <source>
        <dbReference type="SMART" id="SM00199"/>
    </source>
</evidence>
<dbReference type="Proteomes" id="UP001152622">
    <property type="component" value="Chromosome 6"/>
</dbReference>
<feature type="signal peptide" evidence="8">
    <location>
        <begin position="1"/>
        <end position="25"/>
    </location>
</feature>
<keyword evidence="2" id="KW-0145">Chemotaxis</keyword>
<dbReference type="GO" id="GO:0008009">
    <property type="term" value="F:chemokine activity"/>
    <property type="evidence" value="ECO:0007669"/>
    <property type="project" value="InterPro"/>
</dbReference>
<keyword evidence="5 8" id="KW-0732">Signal</keyword>
<organism evidence="10 11">
    <name type="scientific">Synaphobranchus kaupii</name>
    <name type="common">Kaup's arrowtooth eel</name>
    <dbReference type="NCBI Taxonomy" id="118154"/>
    <lineage>
        <taxon>Eukaryota</taxon>
        <taxon>Metazoa</taxon>
        <taxon>Chordata</taxon>
        <taxon>Craniata</taxon>
        <taxon>Vertebrata</taxon>
        <taxon>Euteleostomi</taxon>
        <taxon>Actinopterygii</taxon>
        <taxon>Neopterygii</taxon>
        <taxon>Teleostei</taxon>
        <taxon>Anguilliformes</taxon>
        <taxon>Synaphobranchidae</taxon>
        <taxon>Synaphobranchus</taxon>
    </lineage>
</organism>
<dbReference type="PANTHER" id="PTHR12015">
    <property type="entry name" value="SMALL INDUCIBLE CYTOKINE A"/>
    <property type="match status" value="1"/>
</dbReference>
<dbReference type="AlphaFoldDB" id="A0A9Q1FFB4"/>
<dbReference type="SMART" id="SM00199">
    <property type="entry name" value="SCY"/>
    <property type="match status" value="1"/>
</dbReference>
<evidence type="ECO:0000256" key="1">
    <source>
        <dbReference type="ARBA" id="ARBA00004613"/>
    </source>
</evidence>
<evidence type="ECO:0000256" key="6">
    <source>
        <dbReference type="ARBA" id="ARBA00023157"/>
    </source>
</evidence>
<dbReference type="GO" id="GO:0006954">
    <property type="term" value="P:inflammatory response"/>
    <property type="evidence" value="ECO:0007669"/>
    <property type="project" value="UniProtKB-KW"/>
</dbReference>
<evidence type="ECO:0000313" key="10">
    <source>
        <dbReference type="EMBL" id="KAJ8357035.1"/>
    </source>
</evidence>
<feature type="domain" description="Chemokine interleukin-8-like" evidence="9">
    <location>
        <begin position="30"/>
        <end position="90"/>
    </location>
</feature>
<sequence length="110" mass="12042">MFQRCLTVALFLGCLLSVLSHNAFAFGPLNHACCVKYTVKPLPISMIKGYVMQSSQEVCRIDAIIFYTVRDRKVCASAKDAWVKTTLAHLSSRLKTLVANADGKSGSGEE</sequence>
<dbReference type="Gene3D" id="2.40.50.40">
    <property type="match status" value="1"/>
</dbReference>
<comment type="caution">
    <text evidence="10">The sequence shown here is derived from an EMBL/GenBank/DDBJ whole genome shotgun (WGS) entry which is preliminary data.</text>
</comment>
<evidence type="ECO:0000256" key="5">
    <source>
        <dbReference type="ARBA" id="ARBA00022729"/>
    </source>
</evidence>
<dbReference type="InterPro" id="IPR001811">
    <property type="entry name" value="Chemokine_IL8-like_dom"/>
</dbReference>
<evidence type="ECO:0000256" key="2">
    <source>
        <dbReference type="ARBA" id="ARBA00022500"/>
    </source>
</evidence>
<evidence type="ECO:0000256" key="7">
    <source>
        <dbReference type="ARBA" id="ARBA00023198"/>
    </source>
</evidence>
<dbReference type="FunFam" id="2.40.50.40:FF:000012">
    <property type="entry name" value="C-C motif chemokine"/>
    <property type="match status" value="1"/>
</dbReference>
<dbReference type="InterPro" id="IPR039809">
    <property type="entry name" value="Chemokine_b/g/d"/>
</dbReference>
<proteinExistence type="predicted"/>
<keyword evidence="7" id="KW-0395">Inflammatory response</keyword>
<feature type="chain" id="PRO_5040228988" description="Chemokine interleukin-8-like domain-containing protein" evidence="8">
    <location>
        <begin position="26"/>
        <end position="110"/>
    </location>
</feature>
<dbReference type="GO" id="GO:0005615">
    <property type="term" value="C:extracellular space"/>
    <property type="evidence" value="ECO:0007669"/>
    <property type="project" value="UniProtKB-KW"/>
</dbReference>
<keyword evidence="4" id="KW-0964">Secreted</keyword>
<dbReference type="GO" id="GO:0006955">
    <property type="term" value="P:immune response"/>
    <property type="evidence" value="ECO:0007669"/>
    <property type="project" value="InterPro"/>
</dbReference>
<name>A0A9Q1FFB4_SYNKA</name>
<keyword evidence="6" id="KW-1015">Disulfide bond</keyword>